<comment type="similarity">
    <text evidence="2 9">Belongs to the TRAFAC class OBG-HflX-like GTPase superfamily. OBG GTPase family.</text>
</comment>
<evidence type="ECO:0000256" key="7">
    <source>
        <dbReference type="ARBA" id="ARBA00022842"/>
    </source>
</evidence>
<dbReference type="PROSITE" id="PS00905">
    <property type="entry name" value="GTP1_OBG"/>
    <property type="match status" value="1"/>
</dbReference>
<dbReference type="Proteomes" id="UP000197054">
    <property type="component" value="Chromosome"/>
</dbReference>
<evidence type="ECO:0000256" key="6">
    <source>
        <dbReference type="ARBA" id="ARBA00022801"/>
    </source>
</evidence>
<evidence type="ECO:0000256" key="4">
    <source>
        <dbReference type="ARBA" id="ARBA00022723"/>
    </source>
</evidence>
<dbReference type="AlphaFoldDB" id="A0AAC9T129"/>
<evidence type="ECO:0000259" key="12">
    <source>
        <dbReference type="PROSITE" id="PS51883"/>
    </source>
</evidence>
<feature type="binding site" evidence="9">
    <location>
        <position position="173"/>
    </location>
    <ligand>
        <name>Mg(2+)</name>
        <dbReference type="ChEBI" id="CHEBI:18420"/>
    </ligand>
</feature>
<dbReference type="GO" id="GO:0005737">
    <property type="term" value="C:cytoplasm"/>
    <property type="evidence" value="ECO:0007669"/>
    <property type="project" value="UniProtKB-SubCell"/>
</dbReference>
<dbReference type="HAMAP" id="MF_01454">
    <property type="entry name" value="GTPase_Obg"/>
    <property type="match status" value="1"/>
</dbReference>
<dbReference type="NCBIfam" id="NF008955">
    <property type="entry name" value="PRK12297.1"/>
    <property type="match status" value="1"/>
</dbReference>
<dbReference type="PROSITE" id="PS51881">
    <property type="entry name" value="OCT"/>
    <property type="match status" value="1"/>
</dbReference>
<evidence type="ECO:0000256" key="9">
    <source>
        <dbReference type="HAMAP-Rule" id="MF_01454"/>
    </source>
</evidence>
<dbReference type="InterPro" id="IPR006073">
    <property type="entry name" value="GTP-bd"/>
</dbReference>
<protein>
    <recommendedName>
        <fullName evidence="9">GTPase Obg</fullName>
        <ecNumber evidence="9">3.6.5.-</ecNumber>
    </recommendedName>
    <alternativeName>
        <fullName evidence="9">GTP-binding protein Obg</fullName>
    </alternativeName>
</protein>
<dbReference type="FunFam" id="2.70.210.12:FF:000001">
    <property type="entry name" value="GTPase Obg"/>
    <property type="match status" value="1"/>
</dbReference>
<dbReference type="NCBIfam" id="TIGR00231">
    <property type="entry name" value="small_GTP"/>
    <property type="match status" value="1"/>
</dbReference>
<feature type="domain" description="OBG-type G" evidence="10">
    <location>
        <begin position="160"/>
        <end position="329"/>
    </location>
</feature>
<keyword evidence="8 9" id="KW-0342">GTP-binding</keyword>
<dbReference type="SUPFAM" id="SSF102741">
    <property type="entry name" value="Obg GTP-binding protein C-terminal domain"/>
    <property type="match status" value="1"/>
</dbReference>
<dbReference type="NCBIfam" id="TIGR02729">
    <property type="entry name" value="Obg_CgtA"/>
    <property type="match status" value="1"/>
</dbReference>
<feature type="domain" description="OCT" evidence="11">
    <location>
        <begin position="357"/>
        <end position="435"/>
    </location>
</feature>
<dbReference type="PROSITE" id="PS51883">
    <property type="entry name" value="OBG"/>
    <property type="match status" value="1"/>
</dbReference>
<evidence type="ECO:0000313" key="14">
    <source>
        <dbReference type="Proteomes" id="UP000197054"/>
    </source>
</evidence>
<dbReference type="GO" id="GO:0003924">
    <property type="term" value="F:GTPase activity"/>
    <property type="evidence" value="ECO:0007669"/>
    <property type="project" value="UniProtKB-UniRule"/>
</dbReference>
<name>A0AAC9T129_UREPR</name>
<evidence type="ECO:0000256" key="5">
    <source>
        <dbReference type="ARBA" id="ARBA00022741"/>
    </source>
</evidence>
<evidence type="ECO:0000256" key="3">
    <source>
        <dbReference type="ARBA" id="ARBA00022490"/>
    </source>
</evidence>
<dbReference type="InterPro" id="IPR036726">
    <property type="entry name" value="GTP1_OBG_dom_sf"/>
</dbReference>
<dbReference type="SUPFAM" id="SSF82051">
    <property type="entry name" value="Obg GTP-binding protein N-terminal domain"/>
    <property type="match status" value="1"/>
</dbReference>
<dbReference type="InterPro" id="IPR031167">
    <property type="entry name" value="G_OBG"/>
</dbReference>
<dbReference type="InterPro" id="IPR045086">
    <property type="entry name" value="OBG_GTPase"/>
</dbReference>
<gene>
    <name evidence="9" type="primary">obg</name>
    <name evidence="13" type="ORF">CEG42_02775</name>
</gene>
<dbReference type="PRINTS" id="PR00326">
    <property type="entry name" value="GTP1OBG"/>
</dbReference>
<comment type="cofactor">
    <cofactor evidence="1 9">
        <name>Mg(2+)</name>
        <dbReference type="ChEBI" id="CHEBI:18420"/>
    </cofactor>
</comment>
<dbReference type="GO" id="GO:0000287">
    <property type="term" value="F:magnesium ion binding"/>
    <property type="evidence" value="ECO:0007669"/>
    <property type="project" value="InterPro"/>
</dbReference>
<keyword evidence="7 9" id="KW-0460">Magnesium</keyword>
<dbReference type="PANTHER" id="PTHR11702:SF31">
    <property type="entry name" value="MITOCHONDRIAL RIBOSOME-ASSOCIATED GTPASE 2"/>
    <property type="match status" value="1"/>
</dbReference>
<dbReference type="PROSITE" id="PS51710">
    <property type="entry name" value="G_OBG"/>
    <property type="match status" value="1"/>
</dbReference>
<feature type="binding site" evidence="9">
    <location>
        <position position="193"/>
    </location>
    <ligand>
        <name>Mg(2+)</name>
        <dbReference type="ChEBI" id="CHEBI:18420"/>
    </ligand>
</feature>
<dbReference type="PIRSF" id="PIRSF002401">
    <property type="entry name" value="GTP_bd_Obg/CgtA"/>
    <property type="match status" value="1"/>
</dbReference>
<evidence type="ECO:0000256" key="8">
    <source>
        <dbReference type="ARBA" id="ARBA00023134"/>
    </source>
</evidence>
<dbReference type="CDD" id="cd01898">
    <property type="entry name" value="Obg"/>
    <property type="match status" value="1"/>
</dbReference>
<dbReference type="InterPro" id="IPR006169">
    <property type="entry name" value="GTP1_OBG_dom"/>
</dbReference>
<accession>A0AAC9T129</accession>
<feature type="domain" description="Obg" evidence="12">
    <location>
        <begin position="1"/>
        <end position="159"/>
    </location>
</feature>
<keyword evidence="4 9" id="KW-0479">Metal-binding</keyword>
<dbReference type="Gene3D" id="3.40.50.300">
    <property type="entry name" value="P-loop containing nucleotide triphosphate hydrolases"/>
    <property type="match status" value="1"/>
</dbReference>
<dbReference type="InterPro" id="IPR006074">
    <property type="entry name" value="GTP1-OBG_CS"/>
</dbReference>
<dbReference type="Pfam" id="PF09269">
    <property type="entry name" value="DUF1967"/>
    <property type="match status" value="1"/>
</dbReference>
<evidence type="ECO:0000313" key="13">
    <source>
        <dbReference type="EMBL" id="ASD30121.1"/>
    </source>
</evidence>
<dbReference type="GO" id="GO:0042254">
    <property type="term" value="P:ribosome biogenesis"/>
    <property type="evidence" value="ECO:0007669"/>
    <property type="project" value="UniProtKB-UniRule"/>
</dbReference>
<dbReference type="InterPro" id="IPR036346">
    <property type="entry name" value="GTP-bd_prot_GTP1/OBG_C_sf"/>
</dbReference>
<dbReference type="EC" id="3.6.5.-" evidence="9"/>
<dbReference type="InterPro" id="IPR005225">
    <property type="entry name" value="Small_GTP-bd"/>
</dbReference>
<sequence>MAFIDKCKIVLIAGNGGDGIVSWRRETHVPEGGPAGGNGGNGGSIWFVGNHNETSLEFLKYKKIIRAKHGEKGDIKNQHGANAEDVFINVPLGTVVYNPITNEILADINIDQQKYLVAQGGLGGHGNTHFKSPFNKAPNLYELGELGENVEVLLELKTIADIGIIGLPNAGKSTLISTFTNAKPKTANYMFTTLNPVLGTIYRDQNRIIFADIPGLIEGAHTGVGLGHDFLKHIERCFLLIHLISLDPNDNPDIINAYETIVNELKQYKQNLVNKPIVLVVNKIDQIGALENLQILKEYLKNNQEIKIISALTNLHVDNMLDDVIKIYFAQKKIYEQRLKEQLPVDQILKWTSDIPKSKELDKTIEIIKVDDHIFEVFGEYLKYWAHRIPLKTQDNLIRFNQKLQSINFNQQLLQAGAVAGDSIKIYDITLEFEE</sequence>
<evidence type="ECO:0000256" key="2">
    <source>
        <dbReference type="ARBA" id="ARBA00007699"/>
    </source>
</evidence>
<evidence type="ECO:0000259" key="11">
    <source>
        <dbReference type="PROSITE" id="PS51881"/>
    </source>
</evidence>
<feature type="binding site" evidence="9">
    <location>
        <begin position="191"/>
        <end position="195"/>
    </location>
    <ligand>
        <name>GTP</name>
        <dbReference type="ChEBI" id="CHEBI:37565"/>
    </ligand>
</feature>
<dbReference type="SUPFAM" id="SSF52540">
    <property type="entry name" value="P-loop containing nucleoside triphosphate hydrolases"/>
    <property type="match status" value="1"/>
</dbReference>
<keyword evidence="6 9" id="KW-0378">Hydrolase</keyword>
<feature type="binding site" evidence="9">
    <location>
        <begin position="310"/>
        <end position="312"/>
    </location>
    <ligand>
        <name>GTP</name>
        <dbReference type="ChEBI" id="CHEBI:37565"/>
    </ligand>
</feature>
<dbReference type="NCBIfam" id="NF008956">
    <property type="entry name" value="PRK12299.1"/>
    <property type="match status" value="1"/>
</dbReference>
<evidence type="ECO:0000256" key="1">
    <source>
        <dbReference type="ARBA" id="ARBA00001946"/>
    </source>
</evidence>
<feature type="binding site" evidence="9">
    <location>
        <begin position="282"/>
        <end position="285"/>
    </location>
    <ligand>
        <name>GTP</name>
        <dbReference type="ChEBI" id="CHEBI:37565"/>
    </ligand>
</feature>
<dbReference type="Gene3D" id="3.30.300.350">
    <property type="entry name" value="GTP-binding protein OBG, C-terminal domain"/>
    <property type="match status" value="1"/>
</dbReference>
<evidence type="ECO:0000259" key="10">
    <source>
        <dbReference type="PROSITE" id="PS51710"/>
    </source>
</evidence>
<reference evidence="13 14" key="1">
    <citation type="submission" date="2017-06" db="EMBL/GenBank/DDBJ databases">
        <title>Genome Sequencing and Comparative Genomics Analysis of Five Ureaplasma Urealyticums with Different Drug Resistance.</title>
        <authorList>
            <person name="Ma L."/>
            <person name="Jia T."/>
        </authorList>
    </citation>
    <scope>NUCLEOTIDE SEQUENCE [LARGE SCALE GENOMIC DNA]</scope>
    <source>
        <strain evidence="14">hebnu uu3</strain>
    </source>
</reference>
<dbReference type="Pfam" id="PF01926">
    <property type="entry name" value="MMR_HSR1"/>
    <property type="match status" value="1"/>
</dbReference>
<dbReference type="Gene3D" id="2.70.210.12">
    <property type="entry name" value="GTP1/OBG domain"/>
    <property type="match status" value="1"/>
</dbReference>
<comment type="subunit">
    <text evidence="9">Monomer.</text>
</comment>
<dbReference type="RefSeq" id="WP_088444169.1">
    <property type="nucleotide sequence ID" value="NZ_CP021991.1"/>
</dbReference>
<keyword evidence="3 9" id="KW-0963">Cytoplasm</keyword>
<comment type="subcellular location">
    <subcellularLocation>
        <location evidence="9">Cytoplasm</location>
    </subcellularLocation>
</comment>
<feature type="binding site" evidence="9">
    <location>
        <begin position="212"/>
        <end position="215"/>
    </location>
    <ligand>
        <name>GTP</name>
        <dbReference type="ChEBI" id="CHEBI:37565"/>
    </ligand>
</feature>
<comment type="function">
    <text evidence="9">An essential GTPase which binds GTP, GDP and possibly (p)ppGpp with moderate affinity, with high nucleotide exchange rates and a fairly low GTP hydrolysis rate. Plays a role in control of the cell cycle, stress response, ribosome biogenesis and in those bacteria that undergo differentiation, in morphogenesis control.</text>
</comment>
<dbReference type="InterPro" id="IPR015349">
    <property type="entry name" value="OCT_dom"/>
</dbReference>
<dbReference type="GO" id="GO:0005525">
    <property type="term" value="F:GTP binding"/>
    <property type="evidence" value="ECO:0007669"/>
    <property type="project" value="UniProtKB-UniRule"/>
</dbReference>
<dbReference type="Pfam" id="PF01018">
    <property type="entry name" value="GTP1_OBG"/>
    <property type="match status" value="1"/>
</dbReference>
<feature type="binding site" evidence="9">
    <location>
        <begin position="166"/>
        <end position="173"/>
    </location>
    <ligand>
        <name>GTP</name>
        <dbReference type="ChEBI" id="CHEBI:37565"/>
    </ligand>
</feature>
<organism evidence="13 14">
    <name type="scientific">Ureaplasma parvum</name>
    <name type="common">Ureaplasma urealyticum biotype 1</name>
    <dbReference type="NCBI Taxonomy" id="134821"/>
    <lineage>
        <taxon>Bacteria</taxon>
        <taxon>Bacillati</taxon>
        <taxon>Mycoplasmatota</taxon>
        <taxon>Mycoplasmoidales</taxon>
        <taxon>Mycoplasmoidaceae</taxon>
        <taxon>Ureaplasma</taxon>
    </lineage>
</organism>
<dbReference type="PANTHER" id="PTHR11702">
    <property type="entry name" value="DEVELOPMENTALLY REGULATED GTP-BINDING PROTEIN-RELATED"/>
    <property type="match status" value="1"/>
</dbReference>
<dbReference type="InterPro" id="IPR027417">
    <property type="entry name" value="P-loop_NTPase"/>
</dbReference>
<keyword evidence="5 9" id="KW-0547">Nucleotide-binding</keyword>
<dbReference type="EMBL" id="CP021991">
    <property type="protein sequence ID" value="ASD30121.1"/>
    <property type="molecule type" value="Genomic_DNA"/>
</dbReference>
<dbReference type="NCBIfam" id="TIGR03595">
    <property type="entry name" value="Obg_CgtA_exten"/>
    <property type="match status" value="1"/>
</dbReference>
<proteinExistence type="inferred from homology"/>
<dbReference type="InterPro" id="IPR014100">
    <property type="entry name" value="GTP-bd_Obg/CgtA"/>
</dbReference>